<organism evidence="1">
    <name type="scientific">marine sediment metagenome</name>
    <dbReference type="NCBI Taxonomy" id="412755"/>
    <lineage>
        <taxon>unclassified sequences</taxon>
        <taxon>metagenomes</taxon>
        <taxon>ecological metagenomes</taxon>
    </lineage>
</organism>
<evidence type="ECO:0000313" key="1">
    <source>
        <dbReference type="EMBL" id="KKN19699.1"/>
    </source>
</evidence>
<proteinExistence type="predicted"/>
<sequence length="52" mass="6108">EVEYQDVISIVISLPNLKEDLLFRSTMNTLKKDRAKNLKIFESMISALKFYN</sequence>
<reference evidence="1" key="1">
    <citation type="journal article" date="2015" name="Nature">
        <title>Complex archaea that bridge the gap between prokaryotes and eukaryotes.</title>
        <authorList>
            <person name="Spang A."/>
            <person name="Saw J.H."/>
            <person name="Jorgensen S.L."/>
            <person name="Zaremba-Niedzwiedzka K."/>
            <person name="Martijn J."/>
            <person name="Lind A.E."/>
            <person name="van Eijk R."/>
            <person name="Schleper C."/>
            <person name="Guy L."/>
            <person name="Ettema T.J."/>
        </authorList>
    </citation>
    <scope>NUCLEOTIDE SEQUENCE</scope>
</reference>
<feature type="non-terminal residue" evidence="1">
    <location>
        <position position="1"/>
    </location>
</feature>
<comment type="caution">
    <text evidence="1">The sequence shown here is derived from an EMBL/GenBank/DDBJ whole genome shotgun (WGS) entry which is preliminary data.</text>
</comment>
<dbReference type="AlphaFoldDB" id="A0A0F9NP56"/>
<accession>A0A0F9NP56</accession>
<dbReference type="EMBL" id="LAZR01003309">
    <property type="protein sequence ID" value="KKN19699.1"/>
    <property type="molecule type" value="Genomic_DNA"/>
</dbReference>
<name>A0A0F9NP56_9ZZZZ</name>
<protein>
    <submittedName>
        <fullName evidence="1">Uncharacterized protein</fullName>
    </submittedName>
</protein>
<gene>
    <name evidence="1" type="ORF">LCGC14_0942980</name>
</gene>